<reference evidence="1 2" key="1">
    <citation type="submission" date="2021-06" db="EMBL/GenBank/DDBJ databases">
        <authorList>
            <person name="Palmer J.M."/>
        </authorList>
    </citation>
    <scope>NUCLEOTIDE SEQUENCE [LARGE SCALE GENOMIC DNA]</scope>
    <source>
        <strain evidence="1 2">AS_MEX2019</strain>
        <tissue evidence="1">Muscle</tissue>
    </source>
</reference>
<keyword evidence="2" id="KW-1185">Reference proteome</keyword>
<gene>
    <name evidence="1" type="ORF">AMECASPLE_035077</name>
</gene>
<dbReference type="Proteomes" id="UP001469553">
    <property type="component" value="Unassembled WGS sequence"/>
</dbReference>
<dbReference type="EMBL" id="JAHRIP010014526">
    <property type="protein sequence ID" value="MEQ2285748.1"/>
    <property type="molecule type" value="Genomic_DNA"/>
</dbReference>
<proteinExistence type="predicted"/>
<accession>A0ABV0XW68</accession>
<comment type="caution">
    <text evidence="1">The sequence shown here is derived from an EMBL/GenBank/DDBJ whole genome shotgun (WGS) entry which is preliminary data.</text>
</comment>
<name>A0ABV0XW68_9TELE</name>
<evidence type="ECO:0000313" key="1">
    <source>
        <dbReference type="EMBL" id="MEQ2285748.1"/>
    </source>
</evidence>
<protein>
    <submittedName>
        <fullName evidence="1">Uncharacterized protein</fullName>
    </submittedName>
</protein>
<sequence>MFSLSHVSVKQRTADPRRSEFLPLRRSSLSFLLLRERTFSGWIEGSGGRSPIFGSGPTWPHANLSLIQSSVADATLSVHQTSSANFFMMLSLMSSPYFIYNKQIQISR</sequence>
<organism evidence="1 2">
    <name type="scientific">Ameca splendens</name>
    <dbReference type="NCBI Taxonomy" id="208324"/>
    <lineage>
        <taxon>Eukaryota</taxon>
        <taxon>Metazoa</taxon>
        <taxon>Chordata</taxon>
        <taxon>Craniata</taxon>
        <taxon>Vertebrata</taxon>
        <taxon>Euteleostomi</taxon>
        <taxon>Actinopterygii</taxon>
        <taxon>Neopterygii</taxon>
        <taxon>Teleostei</taxon>
        <taxon>Neoteleostei</taxon>
        <taxon>Acanthomorphata</taxon>
        <taxon>Ovalentaria</taxon>
        <taxon>Atherinomorphae</taxon>
        <taxon>Cyprinodontiformes</taxon>
        <taxon>Goodeidae</taxon>
        <taxon>Ameca</taxon>
    </lineage>
</organism>
<evidence type="ECO:0000313" key="2">
    <source>
        <dbReference type="Proteomes" id="UP001469553"/>
    </source>
</evidence>